<proteinExistence type="predicted"/>
<keyword evidence="2" id="KW-1185">Reference proteome</keyword>
<evidence type="ECO:0000313" key="1">
    <source>
        <dbReference type="EMBL" id="ABK98816.1"/>
    </source>
</evidence>
<dbReference type="KEGG" id="ppd:Ppro_1195"/>
<dbReference type="RefSeq" id="WP_011735118.1">
    <property type="nucleotide sequence ID" value="NC_008609.1"/>
</dbReference>
<organism evidence="1 2">
    <name type="scientific">Pelobacter propionicus (strain DSM 2379 / NBRC 103807 / OttBd1)</name>
    <dbReference type="NCBI Taxonomy" id="338966"/>
    <lineage>
        <taxon>Bacteria</taxon>
        <taxon>Pseudomonadati</taxon>
        <taxon>Thermodesulfobacteriota</taxon>
        <taxon>Desulfuromonadia</taxon>
        <taxon>Desulfuromonadales</taxon>
        <taxon>Desulfuromonadaceae</taxon>
        <taxon>Pelobacter</taxon>
    </lineage>
</organism>
<accession>A1AN96</accession>
<protein>
    <submittedName>
        <fullName evidence="1">Uncharacterized protein</fullName>
    </submittedName>
</protein>
<sequence length="110" mass="12084">MNGPQVERQGDVFHHVDVLGQRHAVTLADVLEAVSGQVACLNEVSAALLFLQDSLQARACLGGRHYDLDEFQERGLAAICGGLFDSIETHIEMSADALPVIHRYRARQDE</sequence>
<dbReference type="EMBL" id="CP000482">
    <property type="protein sequence ID" value="ABK98816.1"/>
    <property type="molecule type" value="Genomic_DNA"/>
</dbReference>
<dbReference type="HOGENOM" id="CLU_2168570_0_0_7"/>
<dbReference type="Proteomes" id="UP000006732">
    <property type="component" value="Chromosome"/>
</dbReference>
<gene>
    <name evidence="1" type="ordered locus">Ppro_1195</name>
</gene>
<dbReference type="AlphaFoldDB" id="A1AN96"/>
<name>A1AN96_PELPD</name>
<reference evidence="1 2" key="1">
    <citation type="submission" date="2006-10" db="EMBL/GenBank/DDBJ databases">
        <title>Complete sequence of chromosome of Pelobacter propionicus DSM 2379.</title>
        <authorList>
            <consortium name="US DOE Joint Genome Institute"/>
            <person name="Copeland A."/>
            <person name="Lucas S."/>
            <person name="Lapidus A."/>
            <person name="Barry K."/>
            <person name="Detter J.C."/>
            <person name="Glavina del Rio T."/>
            <person name="Hammon N."/>
            <person name="Israni S."/>
            <person name="Dalin E."/>
            <person name="Tice H."/>
            <person name="Pitluck S."/>
            <person name="Saunders E."/>
            <person name="Brettin T."/>
            <person name="Bruce D."/>
            <person name="Han C."/>
            <person name="Tapia R."/>
            <person name="Schmutz J."/>
            <person name="Larimer F."/>
            <person name="Land M."/>
            <person name="Hauser L."/>
            <person name="Kyrpides N."/>
            <person name="Kim E."/>
            <person name="Lovley D."/>
            <person name="Richardson P."/>
        </authorList>
    </citation>
    <scope>NUCLEOTIDE SEQUENCE [LARGE SCALE GENOMIC DNA]</scope>
    <source>
        <strain evidence="2">DSM 2379 / NBRC 103807 / OttBd1</strain>
    </source>
</reference>
<evidence type="ECO:0000313" key="2">
    <source>
        <dbReference type="Proteomes" id="UP000006732"/>
    </source>
</evidence>